<dbReference type="Proteomes" id="UP001150942">
    <property type="component" value="Unassembled WGS sequence"/>
</dbReference>
<comment type="caution">
    <text evidence="2">The sequence shown here is derived from an EMBL/GenBank/DDBJ whole genome shotgun (WGS) entry which is preliminary data.</text>
</comment>
<dbReference type="EMBL" id="JAPQKQ010000006">
    <property type="protein sequence ID" value="KAJ5193356.1"/>
    <property type="molecule type" value="Genomic_DNA"/>
</dbReference>
<gene>
    <name evidence="2" type="ORF">N7449_009498</name>
</gene>
<feature type="region of interest" description="Disordered" evidence="1">
    <location>
        <begin position="32"/>
        <end position="60"/>
    </location>
</feature>
<proteinExistence type="predicted"/>
<reference evidence="2" key="2">
    <citation type="journal article" date="2023" name="IMA Fungus">
        <title>Comparative genomic study of the Penicillium genus elucidates a diverse pangenome and 15 lateral gene transfer events.</title>
        <authorList>
            <person name="Petersen C."/>
            <person name="Sorensen T."/>
            <person name="Nielsen M.R."/>
            <person name="Sondergaard T.E."/>
            <person name="Sorensen J.L."/>
            <person name="Fitzpatrick D.A."/>
            <person name="Frisvad J.C."/>
            <person name="Nielsen K.L."/>
        </authorList>
    </citation>
    <scope>NUCLEOTIDE SEQUENCE</scope>
    <source>
        <strain evidence="2">IBT 20477</strain>
    </source>
</reference>
<accession>A0A9W9JCC6</accession>
<reference evidence="2" key="1">
    <citation type="submission" date="2022-11" db="EMBL/GenBank/DDBJ databases">
        <authorList>
            <person name="Petersen C."/>
        </authorList>
    </citation>
    <scope>NUCLEOTIDE SEQUENCE</scope>
    <source>
        <strain evidence="2">IBT 20477</strain>
    </source>
</reference>
<name>A0A9W9JCC6_9EURO</name>
<organism evidence="2 3">
    <name type="scientific">Penicillium cf. viridicatum</name>
    <dbReference type="NCBI Taxonomy" id="2972119"/>
    <lineage>
        <taxon>Eukaryota</taxon>
        <taxon>Fungi</taxon>
        <taxon>Dikarya</taxon>
        <taxon>Ascomycota</taxon>
        <taxon>Pezizomycotina</taxon>
        <taxon>Eurotiomycetes</taxon>
        <taxon>Eurotiomycetidae</taxon>
        <taxon>Eurotiales</taxon>
        <taxon>Aspergillaceae</taxon>
        <taxon>Penicillium</taxon>
    </lineage>
</organism>
<sequence>MTSNLGIKIRTIPPLQDATIAPLRQHVGSHFAKLSHRQRPGCPVSTPTRKSETVPAVRML</sequence>
<protein>
    <submittedName>
        <fullName evidence="2">Uncharacterized protein</fullName>
    </submittedName>
</protein>
<evidence type="ECO:0000256" key="1">
    <source>
        <dbReference type="SAM" id="MobiDB-lite"/>
    </source>
</evidence>
<keyword evidence="3" id="KW-1185">Reference proteome</keyword>
<dbReference type="AlphaFoldDB" id="A0A9W9JCC6"/>
<evidence type="ECO:0000313" key="2">
    <source>
        <dbReference type="EMBL" id="KAJ5193356.1"/>
    </source>
</evidence>
<evidence type="ECO:0000313" key="3">
    <source>
        <dbReference type="Proteomes" id="UP001150942"/>
    </source>
</evidence>